<protein>
    <submittedName>
        <fullName evidence="2">Uncharacterized protein</fullName>
    </submittedName>
</protein>
<accession>A0AAD3SAI3</accession>
<organism evidence="2 3">
    <name type="scientific">Nepenthes gracilis</name>
    <name type="common">Slender pitcher plant</name>
    <dbReference type="NCBI Taxonomy" id="150966"/>
    <lineage>
        <taxon>Eukaryota</taxon>
        <taxon>Viridiplantae</taxon>
        <taxon>Streptophyta</taxon>
        <taxon>Embryophyta</taxon>
        <taxon>Tracheophyta</taxon>
        <taxon>Spermatophyta</taxon>
        <taxon>Magnoliopsida</taxon>
        <taxon>eudicotyledons</taxon>
        <taxon>Gunneridae</taxon>
        <taxon>Pentapetalae</taxon>
        <taxon>Caryophyllales</taxon>
        <taxon>Nepenthaceae</taxon>
        <taxon>Nepenthes</taxon>
    </lineage>
</organism>
<name>A0AAD3SAI3_NEPGR</name>
<keyword evidence="3" id="KW-1185">Reference proteome</keyword>
<evidence type="ECO:0000313" key="2">
    <source>
        <dbReference type="EMBL" id="GMH07361.1"/>
    </source>
</evidence>
<dbReference type="EMBL" id="BSYO01000007">
    <property type="protein sequence ID" value="GMH07361.1"/>
    <property type="molecule type" value="Genomic_DNA"/>
</dbReference>
<dbReference type="AlphaFoldDB" id="A0AAD3SAI3"/>
<sequence>MNIWVVDDQQLHEYYLTMVDREHRYFIISWSHVLQNRVLTEGQKLRFGWINQKLHFIVEEKEDDEDEAEENKANEKDNEGDEDQGEQDEEVAEPEKKKAKQDLGEALTL</sequence>
<evidence type="ECO:0000313" key="3">
    <source>
        <dbReference type="Proteomes" id="UP001279734"/>
    </source>
</evidence>
<dbReference type="Proteomes" id="UP001279734">
    <property type="component" value="Unassembled WGS sequence"/>
</dbReference>
<feature type="region of interest" description="Disordered" evidence="1">
    <location>
        <begin position="60"/>
        <end position="109"/>
    </location>
</feature>
<feature type="compositionally biased region" description="Acidic residues" evidence="1">
    <location>
        <begin position="60"/>
        <end position="69"/>
    </location>
</feature>
<comment type="caution">
    <text evidence="2">The sequence shown here is derived from an EMBL/GenBank/DDBJ whole genome shotgun (WGS) entry which is preliminary data.</text>
</comment>
<feature type="compositionally biased region" description="Acidic residues" evidence="1">
    <location>
        <begin position="78"/>
        <end position="92"/>
    </location>
</feature>
<reference evidence="2" key="1">
    <citation type="submission" date="2023-05" db="EMBL/GenBank/DDBJ databases">
        <title>Nepenthes gracilis genome sequencing.</title>
        <authorList>
            <person name="Fukushima K."/>
        </authorList>
    </citation>
    <scope>NUCLEOTIDE SEQUENCE</scope>
    <source>
        <strain evidence="2">SING2019-196</strain>
    </source>
</reference>
<gene>
    <name evidence="2" type="ORF">Nepgr_009201</name>
</gene>
<feature type="compositionally biased region" description="Basic and acidic residues" evidence="1">
    <location>
        <begin position="93"/>
        <end position="103"/>
    </location>
</feature>
<evidence type="ECO:0000256" key="1">
    <source>
        <dbReference type="SAM" id="MobiDB-lite"/>
    </source>
</evidence>
<proteinExistence type="predicted"/>